<reference evidence="2" key="1">
    <citation type="journal article" date="2006" name="J. Bacteriol.">
        <title>Pathogenomic sequence analysis of Bacillus cereus and Bacillus thuringiensis isolates closely related to Bacillus anthracis.</title>
        <authorList>
            <person name="Han C.S."/>
            <person name="Xie G."/>
            <person name="Challacombe J.F."/>
            <person name="Altherr M.R."/>
            <person name="Bhotika S.S."/>
            <person name="Brown N."/>
            <person name="Bruce D."/>
            <person name="Campbell C.S."/>
            <person name="Campbell M.L."/>
            <person name="Chen J."/>
            <person name="Chertkov O."/>
            <person name="Cleland C."/>
            <person name="Dimitrijevic M."/>
            <person name="Doggett N.A."/>
            <person name="Fawcett J.J."/>
            <person name="Glavina T."/>
            <person name="Goodwin L.A."/>
            <person name="Green L.D."/>
            <person name="Hill K.K."/>
            <person name="Hitchcock P."/>
            <person name="Jackson P.J."/>
            <person name="Keim P."/>
            <person name="Kewalramani A.R."/>
            <person name="Longmire J."/>
            <person name="Lucas S."/>
            <person name="Malfatti S."/>
            <person name="McMurry K."/>
            <person name="Meincke L.J."/>
            <person name="Misra M."/>
            <person name="Moseman B.L."/>
            <person name="Mundt M."/>
            <person name="Munk A.C."/>
            <person name="Okinaka R.T."/>
            <person name="Parson-Quintana B."/>
            <person name="Reilly L.P."/>
            <person name="Richardson P."/>
            <person name="Robinson D.L."/>
            <person name="Rubin E."/>
            <person name="Saunders E."/>
            <person name="Tapia R."/>
            <person name="Tesmer J.G."/>
            <person name="Thayer N."/>
            <person name="Thompson L.S."/>
            <person name="Tice H."/>
            <person name="Ticknor L.O."/>
            <person name="Wills P.L."/>
            <person name="Brettin T.S."/>
            <person name="Gilna P."/>
        </authorList>
    </citation>
    <scope>NUCLEOTIDE SEQUENCE [LARGE SCALE GENOMIC DNA]</scope>
    <source>
        <strain evidence="2">ZK / E33L</strain>
        <plasmid evidence="2">pE33L5</plasmid>
    </source>
</reference>
<geneLocation type="plasmid" evidence="1 2">
    <name>pE33L5</name>
</geneLocation>
<sequence>MKKYISIFSLFVMLLTGCQFQKEENIPGIEQLESVKEIKISNFKKLDSLNENFNKSFSKKNEIGTFKNAMKTAKNQKQNITEYDYNIQIIFNDDSNKALHIAKTNEKKIILKYIGENTDTYVIDAKDSKELITLIY</sequence>
<dbReference type="PATRIC" id="fig|288681.22.peg.6099"/>
<evidence type="ECO:0000313" key="2">
    <source>
        <dbReference type="Proteomes" id="UP000002612"/>
    </source>
</evidence>
<dbReference type="RefSeq" id="WP_011270331.1">
    <property type="nucleotide sequence ID" value="NC_007104.1"/>
</dbReference>
<dbReference type="Proteomes" id="UP000002612">
    <property type="component" value="Plasmid pE33L5"/>
</dbReference>
<name>Q4V105_BACCZ</name>
<organism evidence="1 2">
    <name type="scientific">Bacillus cereus (strain ZK / E33L)</name>
    <dbReference type="NCBI Taxonomy" id="288681"/>
    <lineage>
        <taxon>Bacteria</taxon>
        <taxon>Bacillati</taxon>
        <taxon>Bacillota</taxon>
        <taxon>Bacilli</taxon>
        <taxon>Bacillales</taxon>
        <taxon>Bacillaceae</taxon>
        <taxon>Bacillus</taxon>
        <taxon>Bacillus cereus group</taxon>
    </lineage>
</organism>
<dbReference type="KEGG" id="bcz:pE33L5_0001"/>
<dbReference type="EMBL" id="CP000041">
    <property type="protein sequence ID" value="AAY60602.1"/>
    <property type="molecule type" value="Genomic_DNA"/>
</dbReference>
<evidence type="ECO:0008006" key="3">
    <source>
        <dbReference type="Google" id="ProtNLM"/>
    </source>
</evidence>
<dbReference type="PROSITE" id="PS51257">
    <property type="entry name" value="PROKAR_LIPOPROTEIN"/>
    <property type="match status" value="1"/>
</dbReference>
<keyword evidence="1" id="KW-0614">Plasmid</keyword>
<proteinExistence type="predicted"/>
<gene>
    <name evidence="1" type="ordered locus">pE33L5_0001</name>
</gene>
<protein>
    <recommendedName>
        <fullName evidence="3">Lipoprotein</fullName>
    </recommendedName>
</protein>
<dbReference type="AlphaFoldDB" id="Q4V105"/>
<evidence type="ECO:0000313" key="1">
    <source>
        <dbReference type="EMBL" id="AAY60602.1"/>
    </source>
</evidence>
<accession>Q4V105</accession>